<evidence type="ECO:0000313" key="1">
    <source>
        <dbReference type="EMBL" id="QSQ23268.1"/>
    </source>
</evidence>
<evidence type="ECO:0000313" key="2">
    <source>
        <dbReference type="Proteomes" id="UP000662747"/>
    </source>
</evidence>
<protein>
    <submittedName>
        <fullName evidence="1">Uncharacterized protein</fullName>
    </submittedName>
</protein>
<reference evidence="1 2" key="1">
    <citation type="submission" date="2021-02" db="EMBL/GenBank/DDBJ databases">
        <title>De Novo genome assembly of isolated myxobacteria.</title>
        <authorList>
            <person name="Stevens D.C."/>
        </authorList>
    </citation>
    <scope>NUCLEOTIDE SEQUENCE [LARGE SCALE GENOMIC DNA]</scope>
    <source>
        <strain evidence="2">SCPEA02</strain>
    </source>
</reference>
<gene>
    <name evidence="1" type="ORF">JY651_50745</name>
</gene>
<accession>A0ABX7NX30</accession>
<name>A0ABX7NX30_9BACT</name>
<dbReference type="Proteomes" id="UP000662747">
    <property type="component" value="Chromosome"/>
</dbReference>
<keyword evidence="2" id="KW-1185">Reference proteome</keyword>
<organism evidence="1 2">
    <name type="scientific">Pyxidicoccus parkwayensis</name>
    <dbReference type="NCBI Taxonomy" id="2813578"/>
    <lineage>
        <taxon>Bacteria</taxon>
        <taxon>Pseudomonadati</taxon>
        <taxon>Myxococcota</taxon>
        <taxon>Myxococcia</taxon>
        <taxon>Myxococcales</taxon>
        <taxon>Cystobacterineae</taxon>
        <taxon>Myxococcaceae</taxon>
        <taxon>Pyxidicoccus</taxon>
    </lineage>
</organism>
<sequence>MFSKLTRFTLVLGGAAGLALGGYLSSVVGGEAEASPSAVLSVQPDMSEALADQSVMACSSLCTGYCKRCILGVCEDICQ</sequence>
<proteinExistence type="predicted"/>
<dbReference type="EMBL" id="CP071090">
    <property type="protein sequence ID" value="QSQ23268.1"/>
    <property type="molecule type" value="Genomic_DNA"/>
</dbReference>
<dbReference type="RefSeq" id="WP_206724843.1">
    <property type="nucleotide sequence ID" value="NZ_CP071090.1"/>
</dbReference>